<dbReference type="InterPro" id="IPR006195">
    <property type="entry name" value="aa-tRNA-synth_II"/>
</dbReference>
<dbReference type="PROSITE" id="PS50862">
    <property type="entry name" value="AA_TRNA_LIGASE_II"/>
    <property type="match status" value="1"/>
</dbReference>
<feature type="binding site" evidence="9">
    <location>
        <begin position="81"/>
        <end position="83"/>
    </location>
    <ligand>
        <name>L-histidine</name>
        <dbReference type="ChEBI" id="CHEBI:57595"/>
    </ligand>
</feature>
<dbReference type="InterPro" id="IPR036621">
    <property type="entry name" value="Anticodon-bd_dom_sf"/>
</dbReference>
<feature type="binding site" evidence="9">
    <location>
        <position position="129"/>
    </location>
    <ligand>
        <name>L-histidine</name>
        <dbReference type="ChEBI" id="CHEBI:57595"/>
    </ligand>
</feature>
<evidence type="ECO:0000313" key="12">
    <source>
        <dbReference type="Proteomes" id="UP000176741"/>
    </source>
</evidence>
<dbReference type="AlphaFoldDB" id="A0A1F7XZR3"/>
<dbReference type="InterPro" id="IPR015807">
    <property type="entry name" value="His-tRNA-ligase"/>
</dbReference>
<dbReference type="GO" id="GO:0005524">
    <property type="term" value="F:ATP binding"/>
    <property type="evidence" value="ECO:0007669"/>
    <property type="project" value="UniProtKB-UniRule"/>
</dbReference>
<dbReference type="EC" id="6.1.1.21" evidence="8"/>
<dbReference type="Gene3D" id="3.30.930.10">
    <property type="entry name" value="Bira Bifunctional Protein, Domain 2"/>
    <property type="match status" value="1"/>
</dbReference>
<accession>A0A1F7XZR3</accession>
<dbReference type="InterPro" id="IPR004154">
    <property type="entry name" value="Anticodon-bd"/>
</dbReference>
<comment type="subcellular location">
    <subcellularLocation>
        <location evidence="8">Cytoplasm</location>
    </subcellularLocation>
</comment>
<evidence type="ECO:0000256" key="4">
    <source>
        <dbReference type="ARBA" id="ARBA00022840"/>
    </source>
</evidence>
<comment type="similarity">
    <text evidence="1 8">Belongs to the class-II aminoacyl-tRNA synthetase family.</text>
</comment>
<feature type="domain" description="Aminoacyl-transfer RNA synthetases class-II family profile" evidence="10">
    <location>
        <begin position="23"/>
        <end position="329"/>
    </location>
</feature>
<evidence type="ECO:0000256" key="6">
    <source>
        <dbReference type="ARBA" id="ARBA00023146"/>
    </source>
</evidence>
<dbReference type="Gene3D" id="3.40.50.800">
    <property type="entry name" value="Anticodon-binding domain"/>
    <property type="match status" value="1"/>
</dbReference>
<dbReference type="InterPro" id="IPR004516">
    <property type="entry name" value="HisRS/HisZ"/>
</dbReference>
<feature type="binding site" evidence="9">
    <location>
        <position position="255"/>
    </location>
    <ligand>
        <name>L-histidine</name>
        <dbReference type="ChEBI" id="CHEBI:57595"/>
    </ligand>
</feature>
<dbReference type="NCBIfam" id="TIGR00442">
    <property type="entry name" value="hisS"/>
    <property type="match status" value="1"/>
</dbReference>
<keyword evidence="8" id="KW-0963">Cytoplasm</keyword>
<evidence type="ECO:0000256" key="9">
    <source>
        <dbReference type="PIRSR" id="PIRSR001549-1"/>
    </source>
</evidence>
<protein>
    <recommendedName>
        <fullName evidence="8">Histidine--tRNA ligase</fullName>
        <ecNumber evidence="8">6.1.1.21</ecNumber>
    </recommendedName>
    <alternativeName>
        <fullName evidence="8">Histidyl-tRNA synthetase</fullName>
        <shortName evidence="8">HisRS</shortName>
    </alternativeName>
</protein>
<sequence length="417" mass="48029">MDKQLLQPVKGFRDFLPEEARKRQYLKNKFVEVFELYGFEPLETPAVEYQEVLLGKYGDEADKLIFKFEDEGGRKVALRYDQTVPTSRILAMYQQNLPMPWRRYQIQNAWRAEKPQAGRYREFIQCDIDIFGTVSPLSDAELLSVGNGLLKNLGFKEFQILINDREILFNIMNGAKIRQELQLPAIQTLDKLDKKSREEIEEELLQKEFSVEDVHNLFNQIDRAKPTETLTKVIKYCENLGVDQASVIFTPRLARGLDYYNSTIYEFVIEGYKAGSVAGGGRYDNLIQKLCGVNIPATGYSWGFDRLLEAMDQYKLLPINKTDTNVLVTVFNSDFVEKSALVVANLRENGVSTEIFPDETSKLDKQLKYADKKNIKWLIVIGPEEVEKSTVILKNLETGQQEDMKLENLINKITNKD</sequence>
<feature type="binding site" evidence="9">
    <location>
        <begin position="259"/>
        <end position="260"/>
    </location>
    <ligand>
        <name>L-histidine</name>
        <dbReference type="ChEBI" id="CHEBI:57595"/>
    </ligand>
</feature>
<dbReference type="Pfam" id="PF03129">
    <property type="entry name" value="HGTP_anticodon"/>
    <property type="match status" value="1"/>
</dbReference>
<reference evidence="11 12" key="1">
    <citation type="journal article" date="2016" name="Nat. Commun.">
        <title>Thousands of microbial genomes shed light on interconnected biogeochemical processes in an aquifer system.</title>
        <authorList>
            <person name="Anantharaman K."/>
            <person name="Brown C.T."/>
            <person name="Hug L.A."/>
            <person name="Sharon I."/>
            <person name="Castelle C.J."/>
            <person name="Probst A.J."/>
            <person name="Thomas B.C."/>
            <person name="Singh A."/>
            <person name="Wilkins M.J."/>
            <person name="Karaoz U."/>
            <person name="Brodie E.L."/>
            <person name="Williams K.H."/>
            <person name="Hubbard S.S."/>
            <person name="Banfield J.F."/>
        </authorList>
    </citation>
    <scope>NUCLEOTIDE SEQUENCE [LARGE SCALE GENOMIC DNA]</scope>
</reference>
<evidence type="ECO:0000256" key="2">
    <source>
        <dbReference type="ARBA" id="ARBA00022598"/>
    </source>
</evidence>
<proteinExistence type="inferred from homology"/>
<dbReference type="FunFam" id="3.40.50.800:FF:000012">
    <property type="entry name" value="Histidine--tRNA ligase, cytoplasmic"/>
    <property type="match status" value="1"/>
</dbReference>
<keyword evidence="6 8" id="KW-0030">Aminoacyl-tRNA synthetase</keyword>
<evidence type="ECO:0000256" key="8">
    <source>
        <dbReference type="HAMAP-Rule" id="MF_00127"/>
    </source>
</evidence>
<dbReference type="CDD" id="cd00859">
    <property type="entry name" value="HisRS_anticodon"/>
    <property type="match status" value="1"/>
</dbReference>
<dbReference type="EMBL" id="MGGD01000032">
    <property type="protein sequence ID" value="OGM20544.1"/>
    <property type="molecule type" value="Genomic_DNA"/>
</dbReference>
<comment type="catalytic activity">
    <reaction evidence="7 8">
        <text>tRNA(His) + L-histidine + ATP = L-histidyl-tRNA(His) + AMP + diphosphate + H(+)</text>
        <dbReference type="Rhea" id="RHEA:17313"/>
        <dbReference type="Rhea" id="RHEA-COMP:9665"/>
        <dbReference type="Rhea" id="RHEA-COMP:9689"/>
        <dbReference type="ChEBI" id="CHEBI:15378"/>
        <dbReference type="ChEBI" id="CHEBI:30616"/>
        <dbReference type="ChEBI" id="CHEBI:33019"/>
        <dbReference type="ChEBI" id="CHEBI:57595"/>
        <dbReference type="ChEBI" id="CHEBI:78442"/>
        <dbReference type="ChEBI" id="CHEBI:78527"/>
        <dbReference type="ChEBI" id="CHEBI:456215"/>
        <dbReference type="EC" id="6.1.1.21"/>
    </reaction>
</comment>
<keyword evidence="4 8" id="KW-0067">ATP-binding</keyword>
<feature type="binding site" evidence="9">
    <location>
        <position position="111"/>
    </location>
    <ligand>
        <name>L-histidine</name>
        <dbReference type="ChEBI" id="CHEBI:57595"/>
    </ligand>
</feature>
<dbReference type="GO" id="GO:0004821">
    <property type="term" value="F:histidine-tRNA ligase activity"/>
    <property type="evidence" value="ECO:0007669"/>
    <property type="project" value="UniProtKB-UniRule"/>
</dbReference>
<dbReference type="HAMAP" id="MF_00127">
    <property type="entry name" value="His_tRNA_synth"/>
    <property type="match status" value="1"/>
</dbReference>
<dbReference type="GO" id="GO:0006427">
    <property type="term" value="P:histidyl-tRNA aminoacylation"/>
    <property type="evidence" value="ECO:0007669"/>
    <property type="project" value="UniProtKB-UniRule"/>
</dbReference>
<dbReference type="PANTHER" id="PTHR11476">
    <property type="entry name" value="HISTIDYL-TRNA SYNTHETASE"/>
    <property type="match status" value="1"/>
</dbReference>
<dbReference type="InterPro" id="IPR041715">
    <property type="entry name" value="HisRS-like_core"/>
</dbReference>
<dbReference type="PIRSF" id="PIRSF001549">
    <property type="entry name" value="His-tRNA_synth"/>
    <property type="match status" value="1"/>
</dbReference>
<dbReference type="SUPFAM" id="SSF55681">
    <property type="entry name" value="Class II aaRS and biotin synthetases"/>
    <property type="match status" value="1"/>
</dbReference>
<name>A0A1F7XZR3_9BACT</name>
<evidence type="ECO:0000256" key="7">
    <source>
        <dbReference type="ARBA" id="ARBA00047639"/>
    </source>
</evidence>
<evidence type="ECO:0000313" key="11">
    <source>
        <dbReference type="EMBL" id="OGM20544.1"/>
    </source>
</evidence>
<organism evidence="11 12">
    <name type="scientific">Candidatus Woesebacteria bacterium RIFCSPHIGHO2_01_FULL_38_26b</name>
    <dbReference type="NCBI Taxonomy" id="1802491"/>
    <lineage>
        <taxon>Bacteria</taxon>
        <taxon>Candidatus Woeseibacteriota</taxon>
    </lineage>
</organism>
<feature type="binding site" evidence="9">
    <location>
        <position position="125"/>
    </location>
    <ligand>
        <name>L-histidine</name>
        <dbReference type="ChEBI" id="CHEBI:57595"/>
    </ligand>
</feature>
<dbReference type="InterPro" id="IPR033656">
    <property type="entry name" value="HisRS_anticodon"/>
</dbReference>
<dbReference type="CDD" id="cd00773">
    <property type="entry name" value="HisRS-like_core"/>
    <property type="match status" value="1"/>
</dbReference>
<evidence type="ECO:0000256" key="3">
    <source>
        <dbReference type="ARBA" id="ARBA00022741"/>
    </source>
</evidence>
<comment type="caution">
    <text evidence="11">The sequence shown here is derived from an EMBL/GenBank/DDBJ whole genome shotgun (WGS) entry which is preliminary data.</text>
</comment>
<evidence type="ECO:0000256" key="1">
    <source>
        <dbReference type="ARBA" id="ARBA00008226"/>
    </source>
</evidence>
<dbReference type="PANTHER" id="PTHR11476:SF7">
    <property type="entry name" value="HISTIDINE--TRNA LIGASE"/>
    <property type="match status" value="1"/>
</dbReference>
<dbReference type="SUPFAM" id="SSF52954">
    <property type="entry name" value="Class II aaRS ABD-related"/>
    <property type="match status" value="1"/>
</dbReference>
<keyword evidence="3 8" id="KW-0547">Nucleotide-binding</keyword>
<dbReference type="Pfam" id="PF13393">
    <property type="entry name" value="tRNA-synt_His"/>
    <property type="match status" value="1"/>
</dbReference>
<keyword evidence="2 8" id="KW-0436">Ligase</keyword>
<dbReference type="GO" id="GO:0005737">
    <property type="term" value="C:cytoplasm"/>
    <property type="evidence" value="ECO:0007669"/>
    <property type="project" value="UniProtKB-SubCell"/>
</dbReference>
<evidence type="ECO:0000256" key="5">
    <source>
        <dbReference type="ARBA" id="ARBA00022917"/>
    </source>
</evidence>
<comment type="subunit">
    <text evidence="8">Homodimer.</text>
</comment>
<evidence type="ECO:0000259" key="10">
    <source>
        <dbReference type="PROSITE" id="PS50862"/>
    </source>
</evidence>
<keyword evidence="5 8" id="KW-0648">Protein biosynthesis</keyword>
<gene>
    <name evidence="8" type="primary">hisS</name>
    <name evidence="11" type="ORF">A2771_03655</name>
</gene>
<dbReference type="Proteomes" id="UP000176741">
    <property type="component" value="Unassembled WGS sequence"/>
</dbReference>
<dbReference type="InterPro" id="IPR045864">
    <property type="entry name" value="aa-tRNA-synth_II/BPL/LPL"/>
</dbReference>